<keyword evidence="2" id="KW-0732">Signal</keyword>
<keyword evidence="5" id="KW-1185">Reference proteome</keyword>
<evidence type="ECO:0000256" key="2">
    <source>
        <dbReference type="SAM" id="SignalP"/>
    </source>
</evidence>
<comment type="caution">
    <text evidence="4">The sequence shown here is derived from an EMBL/GenBank/DDBJ whole genome shotgun (WGS) entry which is preliminary data.</text>
</comment>
<evidence type="ECO:0000259" key="3">
    <source>
        <dbReference type="Pfam" id="PF03713"/>
    </source>
</evidence>
<dbReference type="InterPro" id="IPR012347">
    <property type="entry name" value="Ferritin-like"/>
</dbReference>
<protein>
    <submittedName>
        <fullName evidence="4">Uncharacterized protein (DUF305 family)</fullName>
    </submittedName>
</protein>
<name>A0ABV2QCF7_9BURK</name>
<organism evidence="4 5">
    <name type="scientific">Ottowia thiooxydans</name>
    <dbReference type="NCBI Taxonomy" id="219182"/>
    <lineage>
        <taxon>Bacteria</taxon>
        <taxon>Pseudomonadati</taxon>
        <taxon>Pseudomonadota</taxon>
        <taxon>Betaproteobacteria</taxon>
        <taxon>Burkholderiales</taxon>
        <taxon>Comamonadaceae</taxon>
        <taxon>Ottowia</taxon>
    </lineage>
</organism>
<dbReference type="PANTHER" id="PTHR36933:SF1">
    <property type="entry name" value="SLL0788 PROTEIN"/>
    <property type="match status" value="1"/>
</dbReference>
<reference evidence="4 5" key="1">
    <citation type="submission" date="2024-06" db="EMBL/GenBank/DDBJ databases">
        <title>Sorghum-associated microbial communities from plants grown in Nebraska, USA.</title>
        <authorList>
            <person name="Schachtman D."/>
        </authorList>
    </citation>
    <scope>NUCLEOTIDE SEQUENCE [LARGE SCALE GENOMIC DNA]</scope>
    <source>
        <strain evidence="4 5">2709</strain>
    </source>
</reference>
<dbReference type="Gene3D" id="1.20.1260.10">
    <property type="match status" value="1"/>
</dbReference>
<proteinExistence type="predicted"/>
<sequence>MKDHKRSSLLVAAVVVAAAGLVACQKHEPSSTAPSTNAHSGSGAHGGHGADSGQGSHEGHTMPASAPGNDSPSTAEYRAINNQMHAGMGAEFTGHADVDFMRGMIPHHQAAIDMAKVALQHGKDQQVRTLAKDVISAQESEVAMMKTWLDENGKKATAGSPNEASTAAYRSSNDRMHKDMAIAFTGDADIDFMRGMIPHHQGAIDMAKVALQYGQDAQVRKLADEVIRAQAREIDMMKKWLAERGK</sequence>
<dbReference type="PANTHER" id="PTHR36933">
    <property type="entry name" value="SLL0788 PROTEIN"/>
    <property type="match status" value="1"/>
</dbReference>
<evidence type="ECO:0000313" key="4">
    <source>
        <dbReference type="EMBL" id="MET4578719.1"/>
    </source>
</evidence>
<dbReference type="RefSeq" id="WP_354446186.1">
    <property type="nucleotide sequence ID" value="NZ_JBEPSH010000007.1"/>
</dbReference>
<gene>
    <name evidence="4" type="ORF">ABIE13_003835</name>
</gene>
<accession>A0ABV2QCF7</accession>
<evidence type="ECO:0000313" key="5">
    <source>
        <dbReference type="Proteomes" id="UP001549320"/>
    </source>
</evidence>
<feature type="domain" description="DUF305" evidence="3">
    <location>
        <begin position="97"/>
        <end position="241"/>
    </location>
</feature>
<feature type="region of interest" description="Disordered" evidence="1">
    <location>
        <begin position="28"/>
        <end position="75"/>
    </location>
</feature>
<feature type="compositionally biased region" description="Gly residues" evidence="1">
    <location>
        <begin position="43"/>
        <end position="52"/>
    </location>
</feature>
<dbReference type="Proteomes" id="UP001549320">
    <property type="component" value="Unassembled WGS sequence"/>
</dbReference>
<evidence type="ECO:0000256" key="1">
    <source>
        <dbReference type="SAM" id="MobiDB-lite"/>
    </source>
</evidence>
<dbReference type="EMBL" id="JBEPSH010000007">
    <property type="protein sequence ID" value="MET4578719.1"/>
    <property type="molecule type" value="Genomic_DNA"/>
</dbReference>
<feature type="region of interest" description="Disordered" evidence="1">
    <location>
        <begin position="153"/>
        <end position="172"/>
    </location>
</feature>
<dbReference type="PROSITE" id="PS51257">
    <property type="entry name" value="PROKAR_LIPOPROTEIN"/>
    <property type="match status" value="1"/>
</dbReference>
<feature type="compositionally biased region" description="Polar residues" evidence="1">
    <location>
        <begin position="159"/>
        <end position="171"/>
    </location>
</feature>
<dbReference type="InterPro" id="IPR005183">
    <property type="entry name" value="DUF305_CopM-like"/>
</dbReference>
<feature type="chain" id="PRO_5045414567" evidence="2">
    <location>
        <begin position="24"/>
        <end position="246"/>
    </location>
</feature>
<dbReference type="Pfam" id="PF03713">
    <property type="entry name" value="DUF305"/>
    <property type="match status" value="1"/>
</dbReference>
<feature type="signal peptide" evidence="2">
    <location>
        <begin position="1"/>
        <end position="23"/>
    </location>
</feature>